<organism evidence="1 2">
    <name type="scientific">Brassica napus</name>
    <name type="common">Rape</name>
    <dbReference type="NCBI Taxonomy" id="3708"/>
    <lineage>
        <taxon>Eukaryota</taxon>
        <taxon>Viridiplantae</taxon>
        <taxon>Streptophyta</taxon>
        <taxon>Embryophyta</taxon>
        <taxon>Tracheophyta</taxon>
        <taxon>Spermatophyta</taxon>
        <taxon>Magnoliopsida</taxon>
        <taxon>eudicotyledons</taxon>
        <taxon>Gunneridae</taxon>
        <taxon>Pentapetalae</taxon>
        <taxon>rosids</taxon>
        <taxon>malvids</taxon>
        <taxon>Brassicales</taxon>
        <taxon>Brassicaceae</taxon>
        <taxon>Brassiceae</taxon>
        <taxon>Brassica</taxon>
    </lineage>
</organism>
<accession>A0ABQ7ZYJ1</accession>
<sequence>ANIKATTLLWMMSTSRSNYNGGSEIFRSCRFVFDTSPPIRFSLSLFFHRGGATFRFWKAINMKCRGELMGVDMLLLHAKVILMPATVNSYRVIKYHFSGPFILVTSDMVEEVYVTAEGIVPESEIIKPPKAGAEEAIEMWTEVALASGDMYAEPSARKSGHRFANKRTVER</sequence>
<feature type="non-terminal residue" evidence="1">
    <location>
        <position position="1"/>
    </location>
</feature>
<proteinExistence type="predicted"/>
<evidence type="ECO:0000313" key="2">
    <source>
        <dbReference type="Proteomes" id="UP000824890"/>
    </source>
</evidence>
<dbReference type="Proteomes" id="UP000824890">
    <property type="component" value="Unassembled WGS sequence"/>
</dbReference>
<reference evidence="1 2" key="1">
    <citation type="submission" date="2021-05" db="EMBL/GenBank/DDBJ databases">
        <title>Genome Assembly of Synthetic Allotetraploid Brassica napus Reveals Homoeologous Exchanges between Subgenomes.</title>
        <authorList>
            <person name="Davis J.T."/>
        </authorList>
    </citation>
    <scope>NUCLEOTIDE SEQUENCE [LARGE SCALE GENOMIC DNA]</scope>
    <source>
        <strain evidence="2">cv. Da-Ae</strain>
        <tissue evidence="1">Seedling</tissue>
    </source>
</reference>
<evidence type="ECO:0000313" key="1">
    <source>
        <dbReference type="EMBL" id="KAH0885302.1"/>
    </source>
</evidence>
<name>A0ABQ7ZYJ1_BRANA</name>
<comment type="caution">
    <text evidence="1">The sequence shown here is derived from an EMBL/GenBank/DDBJ whole genome shotgun (WGS) entry which is preliminary data.</text>
</comment>
<gene>
    <name evidence="1" type="ORF">HID58_061398</name>
</gene>
<keyword evidence="2" id="KW-1185">Reference proteome</keyword>
<dbReference type="EMBL" id="JAGKQM010000014">
    <property type="protein sequence ID" value="KAH0885302.1"/>
    <property type="molecule type" value="Genomic_DNA"/>
</dbReference>
<protein>
    <submittedName>
        <fullName evidence="1">Uncharacterized protein</fullName>
    </submittedName>
</protein>